<evidence type="ECO:0000256" key="3">
    <source>
        <dbReference type="SAM" id="MobiDB-lite"/>
    </source>
</evidence>
<evidence type="ECO:0000313" key="5">
    <source>
        <dbReference type="EMBL" id="PCE21646.1"/>
    </source>
</evidence>
<evidence type="ECO:0000256" key="2">
    <source>
        <dbReference type="ARBA" id="ARBA00023211"/>
    </source>
</evidence>
<keyword evidence="2" id="KW-0464">Manganese</keyword>
<keyword evidence="1" id="KW-0479">Metal-binding</keyword>
<dbReference type="AlphaFoldDB" id="A0A2A4ENB7"/>
<evidence type="ECO:0000256" key="1">
    <source>
        <dbReference type="ARBA" id="ARBA00022723"/>
    </source>
</evidence>
<feature type="region of interest" description="Disordered" evidence="3">
    <location>
        <begin position="315"/>
        <end position="341"/>
    </location>
</feature>
<dbReference type="InterPro" id="IPR000891">
    <property type="entry name" value="PYR_CT"/>
</dbReference>
<dbReference type="PANTHER" id="PTHR10277">
    <property type="entry name" value="HOMOCITRATE SYNTHASE-RELATED"/>
    <property type="match status" value="1"/>
</dbReference>
<dbReference type="GeneID" id="69002605"/>
<dbReference type="EMBL" id="MTZU01000128">
    <property type="protein sequence ID" value="PCE21646.1"/>
    <property type="molecule type" value="Genomic_DNA"/>
</dbReference>
<dbReference type="InterPro" id="IPR050073">
    <property type="entry name" value="2-IPM_HCS-like"/>
</dbReference>
<comment type="caution">
    <text evidence="5">The sequence shown here is derived from an EMBL/GenBank/DDBJ whole genome shotgun (WGS) entry which is preliminary data.</text>
</comment>
<dbReference type="GO" id="GO:0046872">
    <property type="term" value="F:metal ion binding"/>
    <property type="evidence" value="ECO:0007669"/>
    <property type="project" value="UniProtKB-KW"/>
</dbReference>
<dbReference type="SUPFAM" id="SSF51569">
    <property type="entry name" value="Aldolase"/>
    <property type="match status" value="1"/>
</dbReference>
<gene>
    <name evidence="5" type="ORF">BZL54_34490</name>
</gene>
<dbReference type="RefSeq" id="WP_084903910.1">
    <property type="nucleotide sequence ID" value="NZ_CP020737.1"/>
</dbReference>
<reference evidence="5 6" key="1">
    <citation type="submission" date="2017-01" db="EMBL/GenBank/DDBJ databases">
        <title>Whole-Genome Shotgun Sequencing of Two beta-Proteobacterial Species in Search of the Bulgecin Biosynthetic Cluster.</title>
        <authorList>
            <person name="Horsman M.E."/>
            <person name="Marous D.R."/>
            <person name="Li R."/>
            <person name="Oliver R.A."/>
            <person name="Byun B."/>
            <person name="Emrich S.J."/>
            <person name="Boggess B."/>
            <person name="Townsend C.A."/>
            <person name="Mobashery S."/>
        </authorList>
    </citation>
    <scope>NUCLEOTIDE SEQUENCE [LARGE SCALE GENOMIC DNA]</scope>
    <source>
        <strain evidence="5 6">ATCC 31433</strain>
    </source>
</reference>
<accession>A0A2A4ENB7</accession>
<protein>
    <submittedName>
        <fullName evidence="5">Nucleoid-structuring protein H-NS</fullName>
    </submittedName>
</protein>
<dbReference type="Pfam" id="PF00682">
    <property type="entry name" value="HMGL-like"/>
    <property type="match status" value="1"/>
</dbReference>
<name>A0A2A4ENB7_9BURK</name>
<evidence type="ECO:0000259" key="4">
    <source>
        <dbReference type="PROSITE" id="PS50991"/>
    </source>
</evidence>
<evidence type="ECO:0000313" key="6">
    <source>
        <dbReference type="Proteomes" id="UP000217994"/>
    </source>
</evidence>
<dbReference type="Gene3D" id="3.20.20.70">
    <property type="entry name" value="Aldolase class I"/>
    <property type="match status" value="1"/>
</dbReference>
<dbReference type="CDD" id="cd07944">
    <property type="entry name" value="DRE_TIM_HOA_like"/>
    <property type="match status" value="1"/>
</dbReference>
<dbReference type="InterPro" id="IPR013785">
    <property type="entry name" value="Aldolase_TIM"/>
</dbReference>
<dbReference type="Proteomes" id="UP000217994">
    <property type="component" value="Unassembled WGS sequence"/>
</dbReference>
<organism evidence="5 6">
    <name type="scientific">Burkholderia ubonensis subsp. mesacidophila</name>
    <dbReference type="NCBI Taxonomy" id="265293"/>
    <lineage>
        <taxon>Bacteria</taxon>
        <taxon>Pseudomonadati</taxon>
        <taxon>Pseudomonadota</taxon>
        <taxon>Betaproteobacteria</taxon>
        <taxon>Burkholderiales</taxon>
        <taxon>Burkholderiaceae</taxon>
        <taxon>Burkholderia</taxon>
        <taxon>Burkholderia cepacia complex</taxon>
    </lineage>
</organism>
<dbReference type="GO" id="GO:0003852">
    <property type="term" value="F:2-isopropylmalate synthase activity"/>
    <property type="evidence" value="ECO:0007669"/>
    <property type="project" value="TreeGrafter"/>
</dbReference>
<dbReference type="PANTHER" id="PTHR10277:SF9">
    <property type="entry name" value="2-ISOPROPYLMALATE SYNTHASE 1, CHLOROPLASTIC-RELATED"/>
    <property type="match status" value="1"/>
</dbReference>
<proteinExistence type="predicted"/>
<feature type="domain" description="Pyruvate carboxyltransferase" evidence="4">
    <location>
        <begin position="4"/>
        <end position="255"/>
    </location>
</feature>
<sequence length="341" mass="36848">MNDIIITDVTLRDGGYRNNFNFTTDFAVETTRRLAQAGVPYVEIGYRKGSFVRKSEHGLTSAVDESYIDALVDAADGKTNLCVMVHPRNIDDSDLAMLADRGVAMVRVCLRRDQLDDGVATIASVKRHGLKVSANVTHVTTMPLAAITEMSVRAEDAGADIVVYADSNGNMIPSDTERLISKLASRVAVPLGFHAHNNLSLALSNALAAVDAGAEYIDASLCGMGKGAGNLHLSMIAAYLDRLDAPTRYDLVKVLELSSYAAQHVTESSQPAPLVDIMLGAYNISFDAKQKIAATIADNSESEWFRTLRRVRDQRKAGEADTAQQHVAPARRQTEARVGAL</sequence>
<dbReference type="GO" id="GO:0009098">
    <property type="term" value="P:L-leucine biosynthetic process"/>
    <property type="evidence" value="ECO:0007669"/>
    <property type="project" value="TreeGrafter"/>
</dbReference>
<dbReference type="PROSITE" id="PS50991">
    <property type="entry name" value="PYR_CT"/>
    <property type="match status" value="1"/>
</dbReference>